<dbReference type="CDD" id="cd12912">
    <property type="entry name" value="PDC2_MCP_like"/>
    <property type="match status" value="1"/>
</dbReference>
<evidence type="ECO:0000256" key="2">
    <source>
        <dbReference type="ARBA" id="ARBA00022475"/>
    </source>
</evidence>
<dbReference type="PANTHER" id="PTHR43531">
    <property type="entry name" value="PROTEIN ICFG"/>
    <property type="match status" value="1"/>
</dbReference>
<protein>
    <submittedName>
        <fullName evidence="13">HAMP domain-containing protein</fullName>
    </submittedName>
</protein>
<dbReference type="GO" id="GO:0006935">
    <property type="term" value="P:chemotaxis"/>
    <property type="evidence" value="ECO:0007669"/>
    <property type="project" value="InterPro"/>
</dbReference>
<dbReference type="Proteomes" id="UP000430634">
    <property type="component" value="Unassembled WGS sequence"/>
</dbReference>
<dbReference type="SUPFAM" id="SSF58104">
    <property type="entry name" value="Methyl-accepting chemotaxis protein (MCP) signaling domain"/>
    <property type="match status" value="1"/>
</dbReference>
<reference evidence="13 14" key="3">
    <citation type="submission" date="2019-11" db="EMBL/GenBank/DDBJ databases">
        <title>Type strains purchased from KCTC, JCM and DSMZ.</title>
        <authorList>
            <person name="Lu H."/>
        </authorList>
    </citation>
    <scope>NUCLEOTIDE SEQUENCE [LARGE SCALE GENOMIC DNA]</scope>
    <source>
        <strain evidence="13 14">KCTC 52429</strain>
    </source>
</reference>
<dbReference type="Pfam" id="PF02743">
    <property type="entry name" value="dCache_1"/>
    <property type="match status" value="1"/>
</dbReference>
<dbReference type="GO" id="GO:0007165">
    <property type="term" value="P:signal transduction"/>
    <property type="evidence" value="ECO:0007669"/>
    <property type="project" value="UniProtKB-KW"/>
</dbReference>
<keyword evidence="2" id="KW-1003">Cell membrane</keyword>
<organism evidence="13 14">
    <name type="scientific">Pseudoduganella buxea</name>
    <dbReference type="NCBI Taxonomy" id="1949069"/>
    <lineage>
        <taxon>Bacteria</taxon>
        <taxon>Pseudomonadati</taxon>
        <taxon>Pseudomonadota</taxon>
        <taxon>Betaproteobacteria</taxon>
        <taxon>Burkholderiales</taxon>
        <taxon>Oxalobacteraceae</taxon>
        <taxon>Telluria group</taxon>
        <taxon>Pseudoduganella</taxon>
    </lineage>
</organism>
<dbReference type="SMART" id="SM00283">
    <property type="entry name" value="MA"/>
    <property type="match status" value="1"/>
</dbReference>
<evidence type="ECO:0000256" key="4">
    <source>
        <dbReference type="ARBA" id="ARBA00022692"/>
    </source>
</evidence>
<dbReference type="GO" id="GO:0004888">
    <property type="term" value="F:transmembrane signaling receptor activity"/>
    <property type="evidence" value="ECO:0007669"/>
    <property type="project" value="InterPro"/>
</dbReference>
<evidence type="ECO:0000256" key="7">
    <source>
        <dbReference type="ARBA" id="ARBA00029447"/>
    </source>
</evidence>
<comment type="caution">
    <text evidence="13">The sequence shown here is derived from an EMBL/GenBank/DDBJ whole genome shotgun (WGS) entry which is preliminary data.</text>
</comment>
<evidence type="ECO:0000259" key="11">
    <source>
        <dbReference type="PROSITE" id="PS50885"/>
    </source>
</evidence>
<accession>A0A6I3T4I9</accession>
<keyword evidence="15" id="KW-1185">Reference proteome</keyword>
<dbReference type="InterPro" id="IPR051310">
    <property type="entry name" value="MCP_chemotaxis"/>
</dbReference>
<keyword evidence="3" id="KW-0488">Methylation</keyword>
<dbReference type="PRINTS" id="PR00260">
    <property type="entry name" value="CHEMTRNSDUCR"/>
</dbReference>
<dbReference type="CDD" id="cd06225">
    <property type="entry name" value="HAMP"/>
    <property type="match status" value="1"/>
</dbReference>
<evidence type="ECO:0000313" key="15">
    <source>
        <dbReference type="Proteomes" id="UP000622638"/>
    </source>
</evidence>
<dbReference type="InterPro" id="IPR033479">
    <property type="entry name" value="dCache_1"/>
</dbReference>
<dbReference type="FunFam" id="1.10.287.950:FF:000001">
    <property type="entry name" value="Methyl-accepting chemotaxis sensory transducer"/>
    <property type="match status" value="1"/>
</dbReference>
<evidence type="ECO:0000256" key="3">
    <source>
        <dbReference type="ARBA" id="ARBA00022481"/>
    </source>
</evidence>
<feature type="domain" description="HAMP" evidence="11">
    <location>
        <begin position="319"/>
        <end position="373"/>
    </location>
</feature>
<comment type="subcellular location">
    <subcellularLocation>
        <location evidence="1">Cell membrane</location>
        <topology evidence="1">Multi-pass membrane protein</topology>
    </subcellularLocation>
</comment>
<evidence type="ECO:0000256" key="9">
    <source>
        <dbReference type="SAM" id="Phobius"/>
    </source>
</evidence>
<evidence type="ECO:0000256" key="5">
    <source>
        <dbReference type="ARBA" id="ARBA00022989"/>
    </source>
</evidence>
<reference evidence="12" key="1">
    <citation type="journal article" date="2014" name="Int. J. Syst. Evol. Microbiol.">
        <title>Complete genome of a new Firmicutes species belonging to the dominant human colonic microbiota ('Ruminococcus bicirculans') reveals two chromosomes and a selective capacity to utilize plant glucans.</title>
        <authorList>
            <consortium name="NISC Comparative Sequencing Program"/>
            <person name="Wegmann U."/>
            <person name="Louis P."/>
            <person name="Goesmann A."/>
            <person name="Henrissat B."/>
            <person name="Duncan S.H."/>
            <person name="Flint H.J."/>
        </authorList>
    </citation>
    <scope>NUCLEOTIDE SEQUENCE</scope>
    <source>
        <strain evidence="12">CGMCC 1.15931</strain>
    </source>
</reference>
<comment type="similarity">
    <text evidence="7">Belongs to the methyl-accepting chemotaxis (MCP) protein family.</text>
</comment>
<evidence type="ECO:0000256" key="8">
    <source>
        <dbReference type="PROSITE-ProRule" id="PRU00284"/>
    </source>
</evidence>
<keyword evidence="4 9" id="KW-0812">Transmembrane</keyword>
<dbReference type="RefSeq" id="WP_155472909.1">
    <property type="nucleotide sequence ID" value="NZ_BMKG01000008.1"/>
</dbReference>
<dbReference type="Gene3D" id="1.10.287.950">
    <property type="entry name" value="Methyl-accepting chemotaxis protein"/>
    <property type="match status" value="1"/>
</dbReference>
<dbReference type="InterPro" id="IPR004089">
    <property type="entry name" value="MCPsignal_dom"/>
</dbReference>
<evidence type="ECO:0000259" key="10">
    <source>
        <dbReference type="PROSITE" id="PS50111"/>
    </source>
</evidence>
<dbReference type="Pfam" id="PF00672">
    <property type="entry name" value="HAMP"/>
    <property type="match status" value="1"/>
</dbReference>
<dbReference type="EMBL" id="WNKZ01000095">
    <property type="protein sequence ID" value="MTV55646.1"/>
    <property type="molecule type" value="Genomic_DNA"/>
</dbReference>
<dbReference type="InterPro" id="IPR004090">
    <property type="entry name" value="Chemotax_Me-accpt_rcpt"/>
</dbReference>
<sequence>MNILRQLSIKQKLLLSMGLCLLLFILVSSAMSVSMNSSRARERALTQELPAQVGEIRNDMLRQIDRALAVSVTLTNTTYVHAWEDAGLPDDGMAAWQAFARQLKTKNDAATVFWVSKDTGKYVTDAGYDRTLSPQAPGDGWFYSFLNDGIPYRLDIDRDVNSGTYMLFINTRVETAGKKLAVAGIGLAVNSLADTIRNYRVGETGIVYLVRPNGTLLIHRDAALADGKHTLQQQPGFGADVVKTLFNGEKFSQSSIERPGTGTVFVAASYVKELNLYVVAEVPEAEVLGNIARSATMSALIAGLIGGGIGMLGIWLISRAIAAPVMRAARMLGEIADGNGDLSRRMRVESNDELGALASAFNRFLASLNGTILKVQESAHLISAATTEIASGNLDLSNRTEAQASSLEETAAAMLELTSTVRQNADNAAEVNRLVAATSASAEKGGAVVTQVVQMMGQITGSSHRMADIIGVIDSIAFQTNILALNAAVEAARAGEQGRGFAVVASEVRNLAQRSATAAQEIRGLITTSVNQVDAGSKLADGAGSAITEIVQSVRHVAELVARITAASYEQSERIGQINGAIGLMDDSTQQNAALVEEAAAAAQSLHHQAAALEQVVGAFKLDTAGRALAEDGPAGGAATTPGAQSRLSKILLN</sequence>
<proteinExistence type="inferred from homology"/>
<keyword evidence="8" id="KW-0807">Transducer</keyword>
<dbReference type="Proteomes" id="UP000622638">
    <property type="component" value="Unassembled WGS sequence"/>
</dbReference>
<dbReference type="PROSITE" id="PS50111">
    <property type="entry name" value="CHEMOTAXIS_TRANSDUC_2"/>
    <property type="match status" value="1"/>
</dbReference>
<keyword evidence="6 9" id="KW-0472">Membrane</keyword>
<feature type="domain" description="Methyl-accepting transducer" evidence="10">
    <location>
        <begin position="378"/>
        <end position="607"/>
    </location>
</feature>
<dbReference type="AlphaFoldDB" id="A0A6I3T4I9"/>
<evidence type="ECO:0000313" key="12">
    <source>
        <dbReference type="EMBL" id="GGC00568.1"/>
    </source>
</evidence>
<dbReference type="PROSITE" id="PS50885">
    <property type="entry name" value="HAMP"/>
    <property type="match status" value="1"/>
</dbReference>
<evidence type="ECO:0000256" key="1">
    <source>
        <dbReference type="ARBA" id="ARBA00004651"/>
    </source>
</evidence>
<evidence type="ECO:0000313" key="13">
    <source>
        <dbReference type="EMBL" id="MTV55646.1"/>
    </source>
</evidence>
<dbReference type="OrthoDB" id="9763018at2"/>
<dbReference type="EMBL" id="BMKG01000008">
    <property type="protein sequence ID" value="GGC00568.1"/>
    <property type="molecule type" value="Genomic_DNA"/>
</dbReference>
<reference evidence="15" key="2">
    <citation type="journal article" date="2019" name="Int. J. Syst. Evol. Microbiol.">
        <title>The Global Catalogue of Microorganisms (GCM) 10K type strain sequencing project: providing services to taxonomists for standard genome sequencing and annotation.</title>
        <authorList>
            <consortium name="The Broad Institute Genomics Platform"/>
            <consortium name="The Broad Institute Genome Sequencing Center for Infectious Disease"/>
            <person name="Wu L."/>
            <person name="Ma J."/>
        </authorList>
    </citation>
    <scope>NUCLEOTIDE SEQUENCE [LARGE SCALE GENOMIC DNA]</scope>
    <source>
        <strain evidence="15">CGMCC 1.15931</strain>
    </source>
</reference>
<dbReference type="PANTHER" id="PTHR43531:SF14">
    <property type="entry name" value="METHYL-ACCEPTING CHEMOTAXIS PROTEIN I-RELATED"/>
    <property type="match status" value="1"/>
</dbReference>
<evidence type="ECO:0000256" key="6">
    <source>
        <dbReference type="ARBA" id="ARBA00023136"/>
    </source>
</evidence>
<dbReference type="GO" id="GO:0005886">
    <property type="term" value="C:plasma membrane"/>
    <property type="evidence" value="ECO:0007669"/>
    <property type="project" value="UniProtKB-SubCell"/>
</dbReference>
<dbReference type="Gene3D" id="3.30.450.20">
    <property type="entry name" value="PAS domain"/>
    <property type="match status" value="1"/>
</dbReference>
<dbReference type="InterPro" id="IPR003660">
    <property type="entry name" value="HAMP_dom"/>
</dbReference>
<dbReference type="Pfam" id="PF00015">
    <property type="entry name" value="MCPsignal"/>
    <property type="match status" value="1"/>
</dbReference>
<dbReference type="CDD" id="cd11386">
    <property type="entry name" value="MCP_signal"/>
    <property type="match status" value="1"/>
</dbReference>
<dbReference type="SMART" id="SM00304">
    <property type="entry name" value="HAMP"/>
    <property type="match status" value="1"/>
</dbReference>
<keyword evidence="5 9" id="KW-1133">Transmembrane helix</keyword>
<gene>
    <name evidence="12" type="ORF">GCM10011572_23230</name>
    <name evidence="13" type="ORF">GM672_23245</name>
</gene>
<name>A0A6I3T4I9_9BURK</name>
<reference evidence="12" key="4">
    <citation type="submission" date="2024-05" db="EMBL/GenBank/DDBJ databases">
        <authorList>
            <person name="Sun Q."/>
            <person name="Zhou Y."/>
        </authorList>
    </citation>
    <scope>NUCLEOTIDE SEQUENCE</scope>
    <source>
        <strain evidence="12">CGMCC 1.15931</strain>
    </source>
</reference>
<feature type="transmembrane region" description="Helical" evidence="9">
    <location>
        <begin position="297"/>
        <end position="317"/>
    </location>
</feature>
<evidence type="ECO:0000313" key="14">
    <source>
        <dbReference type="Proteomes" id="UP000430634"/>
    </source>
</evidence>